<dbReference type="PANTHER" id="PTHR30388">
    <property type="entry name" value="ALDEHYDE OXIDOREDUCTASE MOLYBDENUM COFACTOR ASSEMBLY PROTEIN"/>
    <property type="match status" value="1"/>
</dbReference>
<dbReference type="Proteomes" id="UP000317730">
    <property type="component" value="Unassembled WGS sequence"/>
</dbReference>
<evidence type="ECO:0000313" key="3">
    <source>
        <dbReference type="EMBL" id="GEB86392.1"/>
    </source>
</evidence>
<dbReference type="EMBL" id="BJMV01000013">
    <property type="protein sequence ID" value="GEB86392.1"/>
    <property type="molecule type" value="Genomic_DNA"/>
</dbReference>
<organism evidence="3 4">
    <name type="scientific">Acetobacter peroxydans</name>
    <dbReference type="NCBI Taxonomy" id="104098"/>
    <lineage>
        <taxon>Bacteria</taxon>
        <taxon>Pseudomonadati</taxon>
        <taxon>Pseudomonadota</taxon>
        <taxon>Alphaproteobacteria</taxon>
        <taxon>Acetobacterales</taxon>
        <taxon>Acetobacteraceae</taxon>
        <taxon>Acetobacter</taxon>
    </lineage>
</organism>
<keyword evidence="4" id="KW-1185">Reference proteome</keyword>
<evidence type="ECO:0000259" key="1">
    <source>
        <dbReference type="Pfam" id="PF02625"/>
    </source>
</evidence>
<proteinExistence type="predicted"/>
<feature type="domain" description="XdhC- CoxI" evidence="1">
    <location>
        <begin position="2"/>
        <end position="58"/>
    </location>
</feature>
<dbReference type="Pfam" id="PF13478">
    <property type="entry name" value="XdhC_C"/>
    <property type="match status" value="1"/>
</dbReference>
<sequence>MVVARVTEAKGSTPREAGVFMLVGEHALAGTVGGGALEYACVERARAMLGSNTSSARMRFVLGGGNTSQCCGGIAHVSLQKLTLKLAVTLERDMARARALRPVLCLFGAGHVGRALAHVLALLPLNLIWVDPRAQEFGQPPAGVDVRVTSDWSAVMESLPAGSGVLVLTPDHVLDALITEAALCNDNLVYVGLIGSATKRRRFEHAFRATGVAEERIQALVCPIGGRGIKDKRPEVIAALVAAEVVERLLHPSGGGGESGGC</sequence>
<feature type="domain" description="XdhC Rossmann" evidence="2">
    <location>
        <begin position="104"/>
        <end position="245"/>
    </location>
</feature>
<evidence type="ECO:0000259" key="2">
    <source>
        <dbReference type="Pfam" id="PF13478"/>
    </source>
</evidence>
<comment type="caution">
    <text evidence="3">The sequence shown here is derived from an EMBL/GenBank/DDBJ whole genome shotgun (WGS) entry which is preliminary data.</text>
</comment>
<dbReference type="NCBIfam" id="TIGR02964">
    <property type="entry name" value="xanthine_xdhC"/>
    <property type="match status" value="1"/>
</dbReference>
<dbReference type="Pfam" id="PF02625">
    <property type="entry name" value="XdhC_CoxI"/>
    <property type="match status" value="1"/>
</dbReference>
<dbReference type="InterPro" id="IPR036291">
    <property type="entry name" value="NAD(P)-bd_dom_sf"/>
</dbReference>
<dbReference type="Gene3D" id="3.40.50.720">
    <property type="entry name" value="NAD(P)-binding Rossmann-like Domain"/>
    <property type="match status" value="1"/>
</dbReference>
<accession>A0A4Y3TX27</accession>
<dbReference type="PANTHER" id="PTHR30388:SF6">
    <property type="entry name" value="XANTHINE DEHYDROGENASE SUBUNIT A-RELATED"/>
    <property type="match status" value="1"/>
</dbReference>
<dbReference type="InterPro" id="IPR003777">
    <property type="entry name" value="XdhC_CoxI"/>
</dbReference>
<name>A0A4Y3TX27_9PROT</name>
<evidence type="ECO:0000313" key="4">
    <source>
        <dbReference type="Proteomes" id="UP000317730"/>
    </source>
</evidence>
<protein>
    <submittedName>
        <fullName evidence="3">Xanthine dehydrogenase accessory protein XdhC</fullName>
    </submittedName>
</protein>
<dbReference type="InterPro" id="IPR014308">
    <property type="entry name" value="Xanthine_DH_XdhC"/>
</dbReference>
<dbReference type="InterPro" id="IPR027051">
    <property type="entry name" value="XdhC_Rossmann_dom"/>
</dbReference>
<dbReference type="AlphaFoldDB" id="A0A4Y3TX27"/>
<dbReference type="InterPro" id="IPR052698">
    <property type="entry name" value="MoCofactor_Util/Proc"/>
</dbReference>
<gene>
    <name evidence="3" type="primary">xdhC</name>
    <name evidence="3" type="ORF">APE01nite_21890</name>
</gene>
<dbReference type="SUPFAM" id="SSF51735">
    <property type="entry name" value="NAD(P)-binding Rossmann-fold domains"/>
    <property type="match status" value="1"/>
</dbReference>
<reference evidence="3 4" key="1">
    <citation type="submission" date="2019-06" db="EMBL/GenBank/DDBJ databases">
        <title>Whole genome shotgun sequence of Acetobacter peroxydans NBRC 13755.</title>
        <authorList>
            <person name="Hosoyama A."/>
            <person name="Uohara A."/>
            <person name="Ohji S."/>
            <person name="Ichikawa N."/>
        </authorList>
    </citation>
    <scope>NUCLEOTIDE SEQUENCE [LARGE SCALE GENOMIC DNA]</scope>
    <source>
        <strain evidence="3 4">NBRC 13755</strain>
    </source>
</reference>